<sequence length="156" mass="17933">MRFCSDLALKVVPLVIDPLCKPPIFEGNKNKTVDMISEYGRWSGSFEGSDQDIFVQMQRKDLIDKLEKLSDYVKKVKSNEINIDAKAFKCFHDIEKTIRQYKVGFTTGEDIKEILTEKKKPMLDLPIPTLIAEFTMNEEKVGSHLKKKEDDSCVIL</sequence>
<accession>A0AAC8VK55</accession>
<evidence type="ECO:0000313" key="2">
    <source>
        <dbReference type="Proteomes" id="UP000029558"/>
    </source>
</evidence>
<dbReference type="EMBL" id="CP012508">
    <property type="protein sequence ID" value="ALB23829.1"/>
    <property type="molecule type" value="Genomic_DNA"/>
</dbReference>
<gene>
    <name evidence="1" type="ORF">KU39_2653</name>
</gene>
<proteinExistence type="predicted"/>
<evidence type="ECO:0000313" key="1">
    <source>
        <dbReference type="EMBL" id="ALB23829.1"/>
    </source>
</evidence>
<dbReference type="AlphaFoldDB" id="A0AAC8VK55"/>
<organism evidence="1 2">
    <name type="scientific">Piscirickettsia salmonis</name>
    <dbReference type="NCBI Taxonomy" id="1238"/>
    <lineage>
        <taxon>Bacteria</taxon>
        <taxon>Pseudomonadati</taxon>
        <taxon>Pseudomonadota</taxon>
        <taxon>Gammaproteobacteria</taxon>
        <taxon>Thiotrichales</taxon>
        <taxon>Piscirickettsiaceae</taxon>
        <taxon>Piscirickettsia</taxon>
    </lineage>
</organism>
<reference evidence="1 2" key="1">
    <citation type="journal article" date="2014" name="Genome Announc.">
        <title>Comparative Genome Analysis of Two Isolates of the Fish Pathogen Piscirickettsia salmonis from Different Hosts Reveals Major Differences in Virulence-Associated Secretion Systems.</title>
        <authorList>
            <person name="Bohle H."/>
            <person name="Henriquez P."/>
            <person name="Grothusen H."/>
            <person name="Navas E."/>
            <person name="Sandoval A."/>
            <person name="Bustamante F."/>
            <person name="Bustos P."/>
            <person name="Mancilla M."/>
        </authorList>
    </citation>
    <scope>NUCLEOTIDE SEQUENCE [LARGE SCALE GENOMIC DNA]</scope>
    <source>
        <strain evidence="2">B1-32597</strain>
    </source>
</reference>
<name>A0AAC8VK55_PISSA</name>
<protein>
    <submittedName>
        <fullName evidence="1">Alcohol dehydrogenase</fullName>
    </submittedName>
</protein>
<dbReference type="Proteomes" id="UP000029558">
    <property type="component" value="Chromosome"/>
</dbReference>